<dbReference type="InterPro" id="IPR038280">
    <property type="entry name" value="ResT/TelK_cat_sf"/>
</dbReference>
<keyword evidence="3" id="KW-1185">Reference proteome</keyword>
<dbReference type="Gene3D" id="1.10.443.30">
    <property type="entry name" value="Telomere resolvase"/>
    <property type="match status" value="1"/>
</dbReference>
<proteinExistence type="predicted"/>
<evidence type="ECO:0000313" key="2">
    <source>
        <dbReference type="EMBL" id="KAG5190877.1"/>
    </source>
</evidence>
<organism evidence="2 3">
    <name type="scientific">Tribonema minus</name>
    <dbReference type="NCBI Taxonomy" id="303371"/>
    <lineage>
        <taxon>Eukaryota</taxon>
        <taxon>Sar</taxon>
        <taxon>Stramenopiles</taxon>
        <taxon>Ochrophyta</taxon>
        <taxon>PX clade</taxon>
        <taxon>Xanthophyceae</taxon>
        <taxon>Tribonematales</taxon>
        <taxon>Tribonemataceae</taxon>
        <taxon>Tribonema</taxon>
    </lineage>
</organism>
<sequence>MLPGIPVCHGGDAAPARVHHSWQLLGATEHETSKRRGIAQHCVRTAAADTVAVHAPRPRVHFENALRVLETSTGHAIASCRTAPAVDDRPHCELGRTVARVHHHGDIAEQLRILLRQTECGRVQRITVNGLKLELADIPAAIRINLASGMGSVLDVIRLVNPEIPSNQASSTFKRVATELPDMASSCCQLRINGNGKLTPCADARTLVEIVGSLPGKPARAFRRTSATTVCRVLGGDVSLVDEIEGRCRALQATEMGRAAQDFLIGDGSDQVSRDLPAELQLATPEQRTFFGVADARDRIAFGDLVRRVVQPPAHDDGALIVARPMSEDDPSVATPSAHVAHRGPEISMQSVAAEMGVRIKAGTECLIGKKVKALYAIKYGTAAAAAIPKRNITFRGQIFAENTYWKRNQDHMEEAISTVTMLNRRDTTSADCRLCQVACAGRIVLVPLQVQVIQYVHHRPRCTAPGPSERLLRLRRAGQAHLCCSAPDQWCDHHFHPQKNVGMRSTRHMTSLALAELLQKDSLRDPKLVAGCLQQHRPDICHDDTLCARRTGRKTCGNDVVKNSSMYKAGLNEAVERAEQMVRSATGREERAWAGPVKERVIGFDELSICNQRKLKARGRLEQTAARSYTGSVVVDRMLADLVRAPESAELPGPPAGTAAAASASAPTVDGRATTQQLHTQGNGCAADRLSAAARALMDDTLATVDYSRPKVFELVCALAFMCGRSLAELMATGQFSAAERERERAPYPWVLFQASPSSKTEAILLLCGSHSFLNGLKRLRTINRWRQRRCARTLTRASARAQTLRPRLCWGWPPVHSLTSGLSKFLAACNVAYTDALPQRPTPLPVQPATAESDVAAAESEENEIEDVKARAGGSSLCDGSISILHAASSDRWVLGSVNLPGTGGKVDENPDHVQQRWESMDGNKQHKTCDRQQGTSQYIGCFSAVHIACVHDLVVIADKSTQVGTSVLNAETPVRLDRDHVAREVASDQSAIMQRAQREQCLAQAIKDAQPTIRPDAQHGVPDEVAQRHSAWSSRRRRQLIH</sequence>
<accession>A0A835ZAN0</accession>
<dbReference type="Proteomes" id="UP000664859">
    <property type="component" value="Unassembled WGS sequence"/>
</dbReference>
<reference evidence="2" key="1">
    <citation type="submission" date="2021-02" db="EMBL/GenBank/DDBJ databases">
        <title>First Annotated Genome of the Yellow-green Alga Tribonema minus.</title>
        <authorList>
            <person name="Mahan K.M."/>
        </authorList>
    </citation>
    <scope>NUCLEOTIDE SEQUENCE</scope>
    <source>
        <strain evidence="2">UTEX B ZZ1240</strain>
    </source>
</reference>
<dbReference type="OrthoDB" id="10543878at2759"/>
<evidence type="ECO:0000256" key="1">
    <source>
        <dbReference type="SAM" id="MobiDB-lite"/>
    </source>
</evidence>
<protein>
    <submittedName>
        <fullName evidence="2">Uncharacterized protein</fullName>
    </submittedName>
</protein>
<comment type="caution">
    <text evidence="2">The sequence shown here is derived from an EMBL/GenBank/DDBJ whole genome shotgun (WGS) entry which is preliminary data.</text>
</comment>
<feature type="region of interest" description="Disordered" evidence="1">
    <location>
        <begin position="1015"/>
        <end position="1045"/>
    </location>
</feature>
<evidence type="ECO:0000313" key="3">
    <source>
        <dbReference type="Proteomes" id="UP000664859"/>
    </source>
</evidence>
<gene>
    <name evidence="2" type="ORF">JKP88DRAFT_251905</name>
</gene>
<dbReference type="EMBL" id="JAFCMP010000026">
    <property type="protein sequence ID" value="KAG5190877.1"/>
    <property type="molecule type" value="Genomic_DNA"/>
</dbReference>
<dbReference type="AlphaFoldDB" id="A0A835ZAN0"/>
<name>A0A835ZAN0_9STRA</name>